<reference evidence="6 7" key="1">
    <citation type="submission" date="2019-02" db="EMBL/GenBank/DDBJ databases">
        <title>Genome sequences of Aliivibrio finisterrensis strains from farmed Atlantic salmon.</title>
        <authorList>
            <person name="Bowman J.P."/>
        </authorList>
    </citation>
    <scope>NUCLEOTIDE SEQUENCE [LARGE SCALE GENOMIC DNA]</scope>
    <source>
        <strain evidence="5 8">A21</strain>
        <strain evidence="3 6">A32</strain>
        <strain evidence="4 7">A46</strain>
    </source>
</reference>
<dbReference type="EMBL" id="SEZN01000011">
    <property type="protein sequence ID" value="RYU64973.1"/>
    <property type="molecule type" value="Genomic_DNA"/>
</dbReference>
<evidence type="ECO:0000313" key="3">
    <source>
        <dbReference type="EMBL" id="RYU46097.1"/>
    </source>
</evidence>
<dbReference type="AlphaFoldDB" id="A0A4Q5KIR0"/>
<dbReference type="InterPro" id="IPR024535">
    <property type="entry name" value="RHGA/B-epi-like_pectate_lyase"/>
</dbReference>
<dbReference type="InterPro" id="IPR006626">
    <property type="entry name" value="PbH1"/>
</dbReference>
<evidence type="ECO:0000313" key="4">
    <source>
        <dbReference type="EMBL" id="RYU50820.1"/>
    </source>
</evidence>
<protein>
    <recommendedName>
        <fullName evidence="2">Rhamnogalacturonase A/B/Epimerase-like pectate lyase domain-containing protein</fullName>
    </recommendedName>
</protein>
<evidence type="ECO:0000313" key="5">
    <source>
        <dbReference type="EMBL" id="RYU64973.1"/>
    </source>
</evidence>
<dbReference type="Proteomes" id="UP000294063">
    <property type="component" value="Unassembled WGS sequence"/>
</dbReference>
<dbReference type="RefSeq" id="WP_130047980.1">
    <property type="nucleotide sequence ID" value="NZ_SEZJ01000008.1"/>
</dbReference>
<dbReference type="SMART" id="SM00710">
    <property type="entry name" value="PbH1"/>
    <property type="match status" value="5"/>
</dbReference>
<feature type="domain" description="Rhamnogalacturonase A/B/Epimerase-like pectate lyase" evidence="2">
    <location>
        <begin position="25"/>
        <end position="260"/>
    </location>
</feature>
<dbReference type="EMBL" id="SEZK01000018">
    <property type="protein sequence ID" value="RYU50820.1"/>
    <property type="molecule type" value="Genomic_DNA"/>
</dbReference>
<dbReference type="EMBL" id="SEZJ01000008">
    <property type="protein sequence ID" value="RYU46097.1"/>
    <property type="molecule type" value="Genomic_DNA"/>
</dbReference>
<accession>A0A4Q5KIR0</accession>
<proteinExistence type="predicted"/>
<evidence type="ECO:0000259" key="2">
    <source>
        <dbReference type="Pfam" id="PF12708"/>
    </source>
</evidence>
<evidence type="ECO:0000313" key="6">
    <source>
        <dbReference type="Proteomes" id="UP000293465"/>
    </source>
</evidence>
<dbReference type="PANTHER" id="PTHR31736:SF19">
    <property type="entry name" value="PECTIN LYASE SUPERFAMILY PROTEIN-RELATED"/>
    <property type="match status" value="1"/>
</dbReference>
<dbReference type="PANTHER" id="PTHR31736">
    <property type="match status" value="1"/>
</dbReference>
<comment type="caution">
    <text evidence="3">The sequence shown here is derived from an EMBL/GenBank/DDBJ whole genome shotgun (WGS) entry which is preliminary data.</text>
</comment>
<evidence type="ECO:0000256" key="1">
    <source>
        <dbReference type="ARBA" id="ARBA00023157"/>
    </source>
</evidence>
<sequence length="394" mass="44052">MYIKTLVLISSLFPSDNMMANTSYSVTDFGAIPNDSIDDSSAFNHALSLLPDHANLTIPSGEYTICNTLFLTDKDNVSIFGSYGSILKKCPEFNSEYLLYIKNTDYLKVSNLHFVGLFNGGQTANWGKQGVYLASTKNSVIANNRFEQFGDAALRVTTRPTRDAIESRDALIINNHFSNCRQVTTTQAQATEGFSVPSTHNIIFASNQFDNCTLKLSARKATQKAVVFNNHFKNISSTALESSYYNDVTISHNQFDNNTGFAINVYPNSRAQHQVKWGDINITSNTFNNSDLGIRLQSFSSTEVAENPIQNLSITQNIFRKMSCVGTDNDKYKKLIRTYSQNATLSFENVLISENRFDIDQGCDFLSLDARDRNVLIEENISVSTHEKKQSPIL</sequence>
<keyword evidence="8" id="KW-1185">Reference proteome</keyword>
<dbReference type="SUPFAM" id="SSF51126">
    <property type="entry name" value="Pectin lyase-like"/>
    <property type="match status" value="1"/>
</dbReference>
<keyword evidence="1" id="KW-1015">Disulfide bond</keyword>
<evidence type="ECO:0000313" key="7">
    <source>
        <dbReference type="Proteomes" id="UP000294063"/>
    </source>
</evidence>
<dbReference type="OrthoDB" id="5871643at2"/>
<dbReference type="InterPro" id="IPR012334">
    <property type="entry name" value="Pectin_lyas_fold"/>
</dbReference>
<organism evidence="3 6">
    <name type="scientific">Aliivibrio finisterrensis</name>
    <dbReference type="NCBI Taxonomy" id="511998"/>
    <lineage>
        <taxon>Bacteria</taxon>
        <taxon>Pseudomonadati</taxon>
        <taxon>Pseudomonadota</taxon>
        <taxon>Gammaproteobacteria</taxon>
        <taxon>Vibrionales</taxon>
        <taxon>Vibrionaceae</taxon>
        <taxon>Aliivibrio</taxon>
    </lineage>
</organism>
<dbReference type="Gene3D" id="2.160.20.10">
    <property type="entry name" value="Single-stranded right-handed beta-helix, Pectin lyase-like"/>
    <property type="match status" value="1"/>
</dbReference>
<evidence type="ECO:0000313" key="8">
    <source>
        <dbReference type="Proteomes" id="UP000294166"/>
    </source>
</evidence>
<dbReference type="InterPro" id="IPR011050">
    <property type="entry name" value="Pectin_lyase_fold/virulence"/>
</dbReference>
<dbReference type="GeneID" id="56275489"/>
<dbReference type="Proteomes" id="UP000294166">
    <property type="component" value="Unassembled WGS sequence"/>
</dbReference>
<dbReference type="Pfam" id="PF12708">
    <property type="entry name" value="Pect-lyase_RHGA_epim"/>
    <property type="match status" value="1"/>
</dbReference>
<name>A0A4Q5KIR0_9GAMM</name>
<dbReference type="Proteomes" id="UP000293465">
    <property type="component" value="Unassembled WGS sequence"/>
</dbReference>
<gene>
    <name evidence="3" type="ORF">ERW49_10535</name>
    <name evidence="5" type="ORF">ERW53_07825</name>
    <name evidence="4" type="ORF">ERW57_11490</name>
</gene>